<dbReference type="PANTHER" id="PTHR13678:SF25">
    <property type="entry name" value="EG:115C2.5 PROTEIN"/>
    <property type="match status" value="1"/>
</dbReference>
<reference evidence="10" key="2">
    <citation type="submission" date="2020-05" db="UniProtKB">
        <authorList>
            <consortium name="EnsemblMetazoa"/>
        </authorList>
    </citation>
    <scope>IDENTIFICATION</scope>
    <source>
        <strain evidence="10">ACHKN1017</strain>
    </source>
</reference>
<dbReference type="Pfam" id="PF07200">
    <property type="entry name" value="Mod_r"/>
    <property type="match status" value="1"/>
</dbReference>
<evidence type="ECO:0000256" key="5">
    <source>
        <dbReference type="ARBA" id="ARBA00022927"/>
    </source>
</evidence>
<dbReference type="GO" id="GO:0006623">
    <property type="term" value="P:protein targeting to vacuole"/>
    <property type="evidence" value="ECO:0007669"/>
    <property type="project" value="TreeGrafter"/>
</dbReference>
<dbReference type="Proteomes" id="UP000075881">
    <property type="component" value="Unassembled WGS sequence"/>
</dbReference>
<keyword evidence="4" id="KW-0967">Endosome</keyword>
<evidence type="ECO:0000256" key="4">
    <source>
        <dbReference type="ARBA" id="ARBA00022753"/>
    </source>
</evidence>
<feature type="region of interest" description="Disordered" evidence="8">
    <location>
        <begin position="148"/>
        <end position="202"/>
    </location>
</feature>
<keyword evidence="11" id="KW-1185">Reference proteome</keyword>
<comment type="function">
    <text evidence="6">Component of the ESCRT-I complex, a regulator of vesicular trafficking process. Required for the sorting of endocytic ubiquitinated cargos into multivesicular bodies. May be involved in cell growth and differentiation.</text>
</comment>
<evidence type="ECO:0000256" key="3">
    <source>
        <dbReference type="ARBA" id="ARBA00022448"/>
    </source>
</evidence>
<dbReference type="InterPro" id="IPR037202">
    <property type="entry name" value="ESCRT_assembly_dom"/>
</dbReference>
<reference evidence="11" key="1">
    <citation type="submission" date="2013-03" db="EMBL/GenBank/DDBJ databases">
        <title>The Genome Sequence of Anopheles christyi ACHKN1017.</title>
        <authorList>
            <consortium name="The Broad Institute Genomics Platform"/>
            <person name="Neafsey D.E."/>
            <person name="Besansky N."/>
            <person name="Walker B."/>
            <person name="Young S.K."/>
            <person name="Zeng Q."/>
            <person name="Gargeya S."/>
            <person name="Fitzgerald M."/>
            <person name="Haas B."/>
            <person name="Abouelleil A."/>
            <person name="Allen A.W."/>
            <person name="Alvarado L."/>
            <person name="Arachchi H.M."/>
            <person name="Berlin A.M."/>
            <person name="Chapman S.B."/>
            <person name="Gainer-Dewar J."/>
            <person name="Goldberg J."/>
            <person name="Griggs A."/>
            <person name="Gujja S."/>
            <person name="Hansen M."/>
            <person name="Howarth C."/>
            <person name="Imamovic A."/>
            <person name="Ireland A."/>
            <person name="Larimer J."/>
            <person name="McCowan C."/>
            <person name="Murphy C."/>
            <person name="Pearson M."/>
            <person name="Poon T.W."/>
            <person name="Priest M."/>
            <person name="Roberts A."/>
            <person name="Saif S."/>
            <person name="Shea T."/>
            <person name="Sisk P."/>
            <person name="Sykes S."/>
            <person name="Wortman J."/>
            <person name="Nusbaum C."/>
            <person name="Birren B."/>
        </authorList>
    </citation>
    <scope>NUCLEOTIDE SEQUENCE [LARGE SCALE GENOMIC DNA]</scope>
    <source>
        <strain evidence="11">ACHKN1017</strain>
    </source>
</reference>
<evidence type="ECO:0000256" key="6">
    <source>
        <dbReference type="ARBA" id="ARBA00025010"/>
    </source>
</evidence>
<evidence type="ECO:0000313" key="10">
    <source>
        <dbReference type="EnsemblMetazoa" id="ACHR006386-PA"/>
    </source>
</evidence>
<dbReference type="GO" id="GO:0000813">
    <property type="term" value="C:ESCRT I complex"/>
    <property type="evidence" value="ECO:0007669"/>
    <property type="project" value="TreeGrafter"/>
</dbReference>
<dbReference type="GO" id="GO:0043162">
    <property type="term" value="P:ubiquitin-dependent protein catabolic process via the multivesicular body sorting pathway"/>
    <property type="evidence" value="ECO:0007669"/>
    <property type="project" value="TreeGrafter"/>
</dbReference>
<evidence type="ECO:0000313" key="11">
    <source>
        <dbReference type="Proteomes" id="UP000075881"/>
    </source>
</evidence>
<keyword evidence="3 7" id="KW-0813">Transport</keyword>
<evidence type="ECO:0000256" key="7">
    <source>
        <dbReference type="PROSITE-ProRule" id="PRU00646"/>
    </source>
</evidence>
<keyword evidence="5 7" id="KW-0653">Protein transport</keyword>
<dbReference type="EnsemblMetazoa" id="ACHR006386-RA">
    <property type="protein sequence ID" value="ACHR006386-PA"/>
    <property type="gene ID" value="ACHR006386"/>
</dbReference>
<proteinExistence type="inferred from homology"/>
<dbReference type="STRING" id="43041.A0A182K6K1"/>
<dbReference type="GO" id="GO:0006612">
    <property type="term" value="P:protein targeting to membrane"/>
    <property type="evidence" value="ECO:0007669"/>
    <property type="project" value="TreeGrafter"/>
</dbReference>
<dbReference type="GO" id="GO:0031902">
    <property type="term" value="C:late endosome membrane"/>
    <property type="evidence" value="ECO:0007669"/>
    <property type="project" value="UniProtKB-SubCell"/>
</dbReference>
<dbReference type="PANTHER" id="PTHR13678">
    <property type="entry name" value="VACUOLAR PROTEIN SORTING-ASSOCIATED PROTEIN 37"/>
    <property type="match status" value="1"/>
</dbReference>
<dbReference type="PROSITE" id="PS51314">
    <property type="entry name" value="VPS37_C"/>
    <property type="match status" value="1"/>
</dbReference>
<protein>
    <recommendedName>
        <fullName evidence="9">VPS37 C-terminal domain-containing protein</fullName>
    </recommendedName>
</protein>
<evidence type="ECO:0000256" key="8">
    <source>
        <dbReference type="SAM" id="MobiDB-lite"/>
    </source>
</evidence>
<evidence type="ECO:0000259" key="9">
    <source>
        <dbReference type="PROSITE" id="PS51314"/>
    </source>
</evidence>
<comment type="similarity">
    <text evidence="2">Belongs to the VPS37 family.</text>
</comment>
<dbReference type="AlphaFoldDB" id="A0A182K6K1"/>
<dbReference type="Gene3D" id="1.10.287.660">
    <property type="entry name" value="Helix hairpin bin"/>
    <property type="match status" value="1"/>
</dbReference>
<dbReference type="InterPro" id="IPR029012">
    <property type="entry name" value="Helix_hairpin_bin_sf"/>
</dbReference>
<name>A0A182K6K1_9DIPT</name>
<accession>A0A182K6K1</accession>
<sequence>RLFTLPIDSPCPNQIIAFKCLYHRRPYWFLDSGSSSARPRIVTFDTMRKRQIDTLKIFNHNVQEVKENEEYLVNFDCGGREIAINILLGTGFPNEKPKLIVSPILRHPWVNGTTGEIENAPGILNYTIHSDLGRIVQAVGREFEKHPPRFVNESTPQHHTQSHHGPPPAHQQCRNGNVQEFSADKRKALHSPSHEPDPFGLRNLTTDELDRLNTDEDCLEEFITKLPFLQQQNEEMDQLLVGIESLAVDNLARKQTVEERKAKVESLALEFKELGQQWDTLNQRYQRKAEDFSPQHIKELLQIAVSMADGKSDDEAQRFLAGQSDVGTFLQNFIESRKLYTMRKAKEERLVQQLTALERAAF</sequence>
<dbReference type="SUPFAM" id="SSF140111">
    <property type="entry name" value="Endosomal sorting complex assembly domain"/>
    <property type="match status" value="1"/>
</dbReference>
<organism evidence="10 11">
    <name type="scientific">Anopheles christyi</name>
    <dbReference type="NCBI Taxonomy" id="43041"/>
    <lineage>
        <taxon>Eukaryota</taxon>
        <taxon>Metazoa</taxon>
        <taxon>Ecdysozoa</taxon>
        <taxon>Arthropoda</taxon>
        <taxon>Hexapoda</taxon>
        <taxon>Insecta</taxon>
        <taxon>Pterygota</taxon>
        <taxon>Neoptera</taxon>
        <taxon>Endopterygota</taxon>
        <taxon>Diptera</taxon>
        <taxon>Nematocera</taxon>
        <taxon>Culicoidea</taxon>
        <taxon>Culicidae</taxon>
        <taxon>Anophelinae</taxon>
        <taxon>Anopheles</taxon>
    </lineage>
</organism>
<comment type="subcellular location">
    <subcellularLocation>
        <location evidence="1">Late endosome membrane</location>
        <topology evidence="1">Peripheral membrane protein</topology>
    </subcellularLocation>
</comment>
<evidence type="ECO:0000256" key="2">
    <source>
        <dbReference type="ARBA" id="ARBA00007617"/>
    </source>
</evidence>
<dbReference type="InterPro" id="IPR009851">
    <property type="entry name" value="Mod_r"/>
</dbReference>
<feature type="domain" description="VPS37 C-terminal" evidence="9">
    <location>
        <begin position="275"/>
        <end position="362"/>
    </location>
</feature>
<dbReference type="VEuPathDB" id="VectorBase:ACHR006386"/>
<feature type="compositionally biased region" description="Basic and acidic residues" evidence="8">
    <location>
        <begin position="182"/>
        <end position="197"/>
    </location>
</feature>
<evidence type="ECO:0000256" key="1">
    <source>
        <dbReference type="ARBA" id="ARBA00004633"/>
    </source>
</evidence>